<reference evidence="2" key="1">
    <citation type="submission" date="2016-10" db="EMBL/GenBank/DDBJ databases">
        <authorList>
            <person name="Varghese N."/>
            <person name="Submissions S."/>
        </authorList>
    </citation>
    <scope>NUCLEOTIDE SEQUENCE [LARGE SCALE GENOMIC DNA]</scope>
    <source>
        <strain evidence="2">DC30,IBRC 10041,KCTC 4046</strain>
    </source>
</reference>
<name>A0A1H3ILS1_9EURY</name>
<dbReference type="AlphaFoldDB" id="A0A1H3ILS1"/>
<evidence type="ECO:0000313" key="2">
    <source>
        <dbReference type="Proteomes" id="UP000199079"/>
    </source>
</evidence>
<accession>A0A1H3ILS1</accession>
<sequence length="199" mass="22840">MTDEFLTGGLRNDRYLKALRLPDQFEEDIFAKLRNVGRQIIDQHPDLFEPNPDGDDNYRRSSSHTLAFARTEYPMTGEKAPNSGDTRILNVHLYWVSPAEYDRTDIDGALRAFGYKIKNCPEDVDDRIASKTRSWQPDSEDVSRRIAEQTRDWPLRATENAFGGSTDFYRHVSSAEEIDQTAEVLAAHFAEFGDRYVIS</sequence>
<dbReference type="Proteomes" id="UP000199079">
    <property type="component" value="Unassembled WGS sequence"/>
</dbReference>
<dbReference type="EMBL" id="FNPC01000004">
    <property type="protein sequence ID" value="SDY28229.1"/>
    <property type="molecule type" value="Genomic_DNA"/>
</dbReference>
<dbReference type="RefSeq" id="WP_092732045.1">
    <property type="nucleotide sequence ID" value="NZ_FNPC01000004.1"/>
</dbReference>
<gene>
    <name evidence="1" type="ORF">SAMN05216564_104164</name>
</gene>
<evidence type="ECO:0000313" key="1">
    <source>
        <dbReference type="EMBL" id="SDY28229.1"/>
    </source>
</evidence>
<protein>
    <submittedName>
        <fullName evidence="1">Uncharacterized protein</fullName>
    </submittedName>
</protein>
<dbReference type="OrthoDB" id="305063at2157"/>
<keyword evidence="2" id="KW-1185">Reference proteome</keyword>
<proteinExistence type="predicted"/>
<organism evidence="1 2">
    <name type="scientific">Halopenitus persicus</name>
    <dbReference type="NCBI Taxonomy" id="1048396"/>
    <lineage>
        <taxon>Archaea</taxon>
        <taxon>Methanobacteriati</taxon>
        <taxon>Methanobacteriota</taxon>
        <taxon>Stenosarchaea group</taxon>
        <taxon>Halobacteria</taxon>
        <taxon>Halobacteriales</taxon>
        <taxon>Haloferacaceae</taxon>
        <taxon>Halopenitus</taxon>
    </lineage>
</organism>